<protein>
    <submittedName>
        <fullName evidence="8">Uncharacterized protein</fullName>
    </submittedName>
</protein>
<feature type="transmembrane region" description="Helical" evidence="5">
    <location>
        <begin position="564"/>
        <end position="583"/>
    </location>
</feature>
<evidence type="ECO:0000313" key="9">
    <source>
        <dbReference type="Proteomes" id="UP000016505"/>
    </source>
</evidence>
<dbReference type="SMART" id="SM00220">
    <property type="entry name" value="S_TKc"/>
    <property type="match status" value="1"/>
</dbReference>
<accession>A0A290S4W9</accession>
<name>A0A290S4W9_9GAMM</name>
<dbReference type="SMART" id="SM00331">
    <property type="entry name" value="PP2C_SIG"/>
    <property type="match status" value="1"/>
</dbReference>
<dbReference type="InterPro" id="IPR036457">
    <property type="entry name" value="PPM-type-like_dom_sf"/>
</dbReference>
<dbReference type="GO" id="GO:0005524">
    <property type="term" value="F:ATP binding"/>
    <property type="evidence" value="ECO:0007669"/>
    <property type="project" value="UniProtKB-KW"/>
</dbReference>
<keyword evidence="3" id="KW-0418">Kinase</keyword>
<dbReference type="PROSITE" id="PS50011">
    <property type="entry name" value="PROTEIN_KINASE_DOM"/>
    <property type="match status" value="1"/>
</dbReference>
<dbReference type="SMART" id="SM00332">
    <property type="entry name" value="PP2Cc"/>
    <property type="match status" value="1"/>
</dbReference>
<dbReference type="Gene3D" id="3.30.200.20">
    <property type="entry name" value="Phosphorylase Kinase, domain 1"/>
    <property type="match status" value="1"/>
</dbReference>
<dbReference type="InterPro" id="IPR001932">
    <property type="entry name" value="PPM-type_phosphatase-like_dom"/>
</dbReference>
<evidence type="ECO:0000256" key="1">
    <source>
        <dbReference type="ARBA" id="ARBA00022679"/>
    </source>
</evidence>
<dbReference type="InterPro" id="IPR008271">
    <property type="entry name" value="Ser/Thr_kinase_AS"/>
</dbReference>
<evidence type="ECO:0000256" key="3">
    <source>
        <dbReference type="ARBA" id="ARBA00022777"/>
    </source>
</evidence>
<dbReference type="Gene3D" id="1.10.510.10">
    <property type="entry name" value="Transferase(Phosphotransferase) domain 1"/>
    <property type="match status" value="1"/>
</dbReference>
<dbReference type="OrthoDB" id="9801841at2"/>
<dbReference type="PROSITE" id="PS51746">
    <property type="entry name" value="PPM_2"/>
    <property type="match status" value="1"/>
</dbReference>
<feature type="domain" description="Protein kinase" evidence="6">
    <location>
        <begin position="281"/>
        <end position="548"/>
    </location>
</feature>
<dbReference type="PANTHER" id="PTHR43289:SF6">
    <property type="entry name" value="SERINE_THREONINE-PROTEIN KINASE NEKL-3"/>
    <property type="match status" value="1"/>
</dbReference>
<dbReference type="RefSeq" id="WP_010552544.1">
    <property type="nucleotide sequence ID" value="NZ_CP011025.1"/>
</dbReference>
<dbReference type="Proteomes" id="UP000016505">
    <property type="component" value="Chromosome I"/>
</dbReference>
<dbReference type="PANTHER" id="PTHR43289">
    <property type="entry name" value="MITOGEN-ACTIVATED PROTEIN KINASE KINASE KINASE 20-RELATED"/>
    <property type="match status" value="1"/>
</dbReference>
<dbReference type="EMBL" id="CP011025">
    <property type="protein sequence ID" value="ATC86260.1"/>
    <property type="molecule type" value="Genomic_DNA"/>
</dbReference>
<keyword evidence="5" id="KW-1133">Transmembrane helix</keyword>
<evidence type="ECO:0000313" key="8">
    <source>
        <dbReference type="EMBL" id="ATC86260.1"/>
    </source>
</evidence>
<dbReference type="Pfam" id="PF13672">
    <property type="entry name" value="PP2C_2"/>
    <property type="match status" value="1"/>
</dbReference>
<dbReference type="PROSITE" id="PS00108">
    <property type="entry name" value="PROTEIN_KINASE_ST"/>
    <property type="match status" value="1"/>
</dbReference>
<evidence type="ECO:0000259" key="6">
    <source>
        <dbReference type="PROSITE" id="PS50011"/>
    </source>
</evidence>
<evidence type="ECO:0000256" key="5">
    <source>
        <dbReference type="SAM" id="Phobius"/>
    </source>
</evidence>
<feature type="domain" description="PPM-type phosphatase" evidence="7">
    <location>
        <begin position="18"/>
        <end position="248"/>
    </location>
</feature>
<dbReference type="KEGG" id="part:PARC_a1674"/>
<dbReference type="AlphaFoldDB" id="A0A290S4W9"/>
<proteinExistence type="predicted"/>
<keyword evidence="4" id="KW-0067">ATP-binding</keyword>
<organism evidence="8 9">
    <name type="scientific">Pseudoalteromonas arctica A 37-1-2</name>
    <dbReference type="NCBI Taxonomy" id="1117313"/>
    <lineage>
        <taxon>Bacteria</taxon>
        <taxon>Pseudomonadati</taxon>
        <taxon>Pseudomonadota</taxon>
        <taxon>Gammaproteobacteria</taxon>
        <taxon>Alteromonadales</taxon>
        <taxon>Pseudoalteromonadaceae</taxon>
        <taxon>Pseudoalteromonas</taxon>
    </lineage>
</organism>
<dbReference type="InterPro" id="IPR011009">
    <property type="entry name" value="Kinase-like_dom_sf"/>
</dbReference>
<reference evidence="8 9" key="1">
    <citation type="journal article" date="2012" name="J. Bacteriol.">
        <title>Genome sequences of type strains of seven species of the marine bacterium Pseudoalteromonas.</title>
        <authorList>
            <person name="Xie B.B."/>
            <person name="Shu Y.L."/>
            <person name="Qin Q.L."/>
            <person name="Rong J.C."/>
            <person name="Zhang X.Y."/>
            <person name="Chen X.L."/>
            <person name="Shi M."/>
            <person name="He H.L."/>
            <person name="Zhou B.C."/>
            <person name="Zhang Y.Z."/>
        </authorList>
    </citation>
    <scope>NUCLEOTIDE SEQUENCE [LARGE SCALE GENOMIC DNA]</scope>
    <source>
        <strain evidence="8 9">A 37-1-2</strain>
    </source>
</reference>
<dbReference type="Pfam" id="PF00069">
    <property type="entry name" value="Pkinase"/>
    <property type="match status" value="1"/>
</dbReference>
<evidence type="ECO:0000259" key="7">
    <source>
        <dbReference type="PROSITE" id="PS51746"/>
    </source>
</evidence>
<evidence type="ECO:0000256" key="4">
    <source>
        <dbReference type="ARBA" id="ARBA00022840"/>
    </source>
</evidence>
<keyword evidence="2" id="KW-0547">Nucleotide-binding</keyword>
<keyword evidence="5" id="KW-0812">Transmembrane</keyword>
<sequence length="585" mass="66065">MFDETHHAKALKNELNVSFGGHSAKGLKAENQDAFAALNTKAQEKESKGVIACLADGCSSAKNAKQASQLSVTHFINEYLNTPESWAVKKSVSKVLASLNQWLYSQSVNYNHLGQRQADWMTTFTALILKSATGYIFHLGDTRITRLRENKIEAITRDHKVNDTLTRALGAQLHQEIDVYEVDLKADDIYILTCDGVHDVLPNSDIAKLINEHVNLDHTNLENAAKAITELALARGSDDNVSCLLVKVENIAEQKLDELYHSLTRRKIPPALNVGQKIDDYTVIRKLHASSRSHIYLVQQAPDIPPVVLKAPSVNFEDDVHYLQGFIREGWVGQRINHLNVMKVLSTQSQSRFLYHICEYMDGQTLSDWKHDVPHPEITQVRSIIEQIVHSLRAFQRLDMVHRDLKLDNVMIDAHGKVTLIDYGTVSVAAMDESVKQIADDCPQGTADYTAPETLITMHADFKSDLFSLGVIAYELLCSKLPYKPLPLNHVAPKDYSHWHYTSIRKYRADIPFWLDQALMKALAPKPELRYQAFSEFINDINKPNPYLESTANKSSIMKRDPVMVWKCISLCLFIALVCVLIIKT</sequence>
<keyword evidence="1" id="KW-0808">Transferase</keyword>
<evidence type="ECO:0000256" key="2">
    <source>
        <dbReference type="ARBA" id="ARBA00022741"/>
    </source>
</evidence>
<dbReference type="CDD" id="cd14014">
    <property type="entry name" value="STKc_PknB_like"/>
    <property type="match status" value="1"/>
</dbReference>
<dbReference type="SUPFAM" id="SSF56112">
    <property type="entry name" value="Protein kinase-like (PK-like)"/>
    <property type="match status" value="1"/>
</dbReference>
<dbReference type="Gene3D" id="3.60.40.10">
    <property type="entry name" value="PPM-type phosphatase domain"/>
    <property type="match status" value="1"/>
</dbReference>
<dbReference type="InterPro" id="IPR000719">
    <property type="entry name" value="Prot_kinase_dom"/>
</dbReference>
<dbReference type="SUPFAM" id="SSF81606">
    <property type="entry name" value="PP2C-like"/>
    <property type="match status" value="1"/>
</dbReference>
<gene>
    <name evidence="8" type="ORF">PARC_a1674</name>
</gene>
<dbReference type="GO" id="GO:0004674">
    <property type="term" value="F:protein serine/threonine kinase activity"/>
    <property type="evidence" value="ECO:0007669"/>
    <property type="project" value="TreeGrafter"/>
</dbReference>
<dbReference type="CDD" id="cd00143">
    <property type="entry name" value="PP2Cc"/>
    <property type="match status" value="1"/>
</dbReference>
<keyword evidence="5" id="KW-0472">Membrane</keyword>